<feature type="transmembrane region" description="Helical" evidence="1">
    <location>
        <begin position="206"/>
        <end position="224"/>
    </location>
</feature>
<feature type="transmembrane region" description="Helical" evidence="1">
    <location>
        <begin position="355"/>
        <end position="373"/>
    </location>
</feature>
<feature type="transmembrane region" description="Helical" evidence="1">
    <location>
        <begin position="106"/>
        <end position="123"/>
    </location>
</feature>
<dbReference type="InterPro" id="IPR012429">
    <property type="entry name" value="HGSNAT_cat"/>
</dbReference>
<evidence type="ECO:0000313" key="4">
    <source>
        <dbReference type="Proteomes" id="UP000239865"/>
    </source>
</evidence>
<dbReference type="PANTHER" id="PTHR40407">
    <property type="entry name" value="MEMBRANE PROTEIN-LIKE PROTEIN"/>
    <property type="match status" value="1"/>
</dbReference>
<gene>
    <name evidence="3" type="ORF">XmelCFBP4644_10160</name>
</gene>
<keyword evidence="1" id="KW-0812">Transmembrane</keyword>
<feature type="transmembrane region" description="Helical" evidence="1">
    <location>
        <begin position="283"/>
        <end position="301"/>
    </location>
</feature>
<feature type="transmembrane region" description="Helical" evidence="1">
    <location>
        <begin position="66"/>
        <end position="86"/>
    </location>
</feature>
<evidence type="ECO:0000256" key="1">
    <source>
        <dbReference type="SAM" id="Phobius"/>
    </source>
</evidence>
<accession>A0A2S7DGU9</accession>
<feature type="transmembrane region" description="Helical" evidence="1">
    <location>
        <begin position="129"/>
        <end position="150"/>
    </location>
</feature>
<dbReference type="PANTHER" id="PTHR40407:SF1">
    <property type="entry name" value="HEPARAN-ALPHA-GLUCOSAMINIDE N-ACETYLTRANSFERASE CATALYTIC DOMAIN-CONTAINING PROTEIN"/>
    <property type="match status" value="1"/>
</dbReference>
<protein>
    <recommendedName>
        <fullName evidence="2">Heparan-alpha-glucosaminide N-acetyltransferase catalytic domain-containing protein</fullName>
    </recommendedName>
</protein>
<sequence>MTSPQGVSMSSNSVTATRLTSIDALRGTVILIMLLDHVRDTFYLHRQLADPVDLDQVEPGLFVSRVLAHLCAPVFVLLTGLSAWLYGSRQSDPRKATSLFLFKRGLFLIVLEMTVVNIGWNFQVPPTVFYLQVIWAIGVSMLALSLLLWLPRAALAAVAVVIIAGHNLLDGITATDGTAFHVLWAILHDRSWFELGGIPVRSSYPVLPWIGIIALGYVLGPWFGRDTTPAQRRRRLVRAGWSMLAAFVALRVINVYGDAPWQHDADALTAVMSFFNLTKYPPSLLFVLFTVGIGLLLLRAYEAPGVARMLTPVIDFGAAPMFFYVLHLYVLKLMYLAAVAAFGTNHGRYYGMDSVGMLWLTAAMLVLVLYLPTRAFARLKARRRDLAWLRYF</sequence>
<dbReference type="EMBL" id="MDEH01000004">
    <property type="protein sequence ID" value="PPU73048.1"/>
    <property type="molecule type" value="Genomic_DNA"/>
</dbReference>
<evidence type="ECO:0000313" key="3">
    <source>
        <dbReference type="EMBL" id="PPU73048.1"/>
    </source>
</evidence>
<dbReference type="OrthoDB" id="508112at2"/>
<reference evidence="3 4" key="1">
    <citation type="submission" date="2016-08" db="EMBL/GenBank/DDBJ databases">
        <authorList>
            <person name="Seilhamer J.J."/>
        </authorList>
    </citation>
    <scope>NUCLEOTIDE SEQUENCE [LARGE SCALE GENOMIC DNA]</scope>
    <source>
        <strain evidence="3 4">CFBP4644</strain>
    </source>
</reference>
<feature type="transmembrane region" description="Helical" evidence="1">
    <location>
        <begin position="236"/>
        <end position="256"/>
    </location>
</feature>
<organism evidence="3 4">
    <name type="scientific">Xanthomonas melonis</name>
    <dbReference type="NCBI Taxonomy" id="56456"/>
    <lineage>
        <taxon>Bacteria</taxon>
        <taxon>Pseudomonadati</taxon>
        <taxon>Pseudomonadota</taxon>
        <taxon>Gammaproteobacteria</taxon>
        <taxon>Lysobacterales</taxon>
        <taxon>Lysobacteraceae</taxon>
        <taxon>Xanthomonas</taxon>
    </lineage>
</organism>
<feature type="transmembrane region" description="Helical" evidence="1">
    <location>
        <begin position="157"/>
        <end position="186"/>
    </location>
</feature>
<comment type="caution">
    <text evidence="3">The sequence shown here is derived from an EMBL/GenBank/DDBJ whole genome shotgun (WGS) entry which is preliminary data.</text>
</comment>
<keyword evidence="1" id="KW-1133">Transmembrane helix</keyword>
<proteinExistence type="predicted"/>
<feature type="transmembrane region" description="Helical" evidence="1">
    <location>
        <begin position="322"/>
        <end position="343"/>
    </location>
</feature>
<dbReference type="Pfam" id="PF07786">
    <property type="entry name" value="HGSNAT_cat"/>
    <property type="match status" value="1"/>
</dbReference>
<name>A0A2S7DGU9_9XANT</name>
<dbReference type="Proteomes" id="UP000239865">
    <property type="component" value="Unassembled WGS sequence"/>
</dbReference>
<dbReference type="AlphaFoldDB" id="A0A2S7DGU9"/>
<evidence type="ECO:0000259" key="2">
    <source>
        <dbReference type="Pfam" id="PF07786"/>
    </source>
</evidence>
<feature type="domain" description="Heparan-alpha-glucosaminide N-acetyltransferase catalytic" evidence="2">
    <location>
        <begin position="18"/>
        <end position="227"/>
    </location>
</feature>
<keyword evidence="1" id="KW-0472">Membrane</keyword>